<feature type="compositionally biased region" description="Low complexity" evidence="1">
    <location>
        <begin position="140"/>
        <end position="155"/>
    </location>
</feature>
<dbReference type="OrthoDB" id="1751168at2759"/>
<evidence type="ECO:0000313" key="3">
    <source>
        <dbReference type="Proteomes" id="UP000250235"/>
    </source>
</evidence>
<evidence type="ECO:0000256" key="1">
    <source>
        <dbReference type="SAM" id="MobiDB-lite"/>
    </source>
</evidence>
<keyword evidence="3" id="KW-1185">Reference proteome</keyword>
<name>A0A2Z7A8K0_9LAMI</name>
<accession>A0A2Z7A8K0</accession>
<dbReference type="EMBL" id="KV017595">
    <property type="protein sequence ID" value="KZV17991.1"/>
    <property type="molecule type" value="Genomic_DNA"/>
</dbReference>
<dbReference type="Proteomes" id="UP000250235">
    <property type="component" value="Unassembled WGS sequence"/>
</dbReference>
<dbReference type="AlphaFoldDB" id="A0A2Z7A8K0"/>
<feature type="region of interest" description="Disordered" evidence="1">
    <location>
        <begin position="115"/>
        <end position="172"/>
    </location>
</feature>
<sequence length="293" mass="32581">MASFIVNALQVNFESVLSMEDAGMVRMFRSLEQSGLRGFLGVSGSVFEGTLTQFFANASMIVGTVVNTAANRNMVITMDVFAEAFHLPIEGMVSFSGLSAKEMVEMKALFSTSEAPFKPSNKKNDMKEEQQAPEAGQAGPIPSSPSNSSFSVHYSDSVGNTEDRQGPSSSGLQLVQYRYQRDYTEEEQDFAQADPQPINFSSTPVDFDAVAKLKKVNRPVTSLESTVYMMRDDQKYMKYDSNIFRRALYKKMDEVATSVNTSQTALETNIVRQFIKIQQHFSSAMDFVKLQLA</sequence>
<reference evidence="2 3" key="1">
    <citation type="journal article" date="2015" name="Proc. Natl. Acad. Sci. U.S.A.">
        <title>The resurrection genome of Boea hygrometrica: A blueprint for survival of dehydration.</title>
        <authorList>
            <person name="Xiao L."/>
            <person name="Yang G."/>
            <person name="Zhang L."/>
            <person name="Yang X."/>
            <person name="Zhao S."/>
            <person name="Ji Z."/>
            <person name="Zhou Q."/>
            <person name="Hu M."/>
            <person name="Wang Y."/>
            <person name="Chen M."/>
            <person name="Xu Y."/>
            <person name="Jin H."/>
            <person name="Xiao X."/>
            <person name="Hu G."/>
            <person name="Bao F."/>
            <person name="Hu Y."/>
            <person name="Wan P."/>
            <person name="Li L."/>
            <person name="Deng X."/>
            <person name="Kuang T."/>
            <person name="Xiang C."/>
            <person name="Zhu J.K."/>
            <person name="Oliver M.J."/>
            <person name="He Y."/>
        </authorList>
    </citation>
    <scope>NUCLEOTIDE SEQUENCE [LARGE SCALE GENOMIC DNA]</scope>
    <source>
        <strain evidence="3">cv. XS01</strain>
    </source>
</reference>
<protein>
    <submittedName>
        <fullName evidence="2">Uncharacterized protein</fullName>
    </submittedName>
</protein>
<gene>
    <name evidence="2" type="ORF">F511_21147</name>
</gene>
<proteinExistence type="predicted"/>
<evidence type="ECO:0000313" key="2">
    <source>
        <dbReference type="EMBL" id="KZV17991.1"/>
    </source>
</evidence>
<organism evidence="2 3">
    <name type="scientific">Dorcoceras hygrometricum</name>
    <dbReference type="NCBI Taxonomy" id="472368"/>
    <lineage>
        <taxon>Eukaryota</taxon>
        <taxon>Viridiplantae</taxon>
        <taxon>Streptophyta</taxon>
        <taxon>Embryophyta</taxon>
        <taxon>Tracheophyta</taxon>
        <taxon>Spermatophyta</taxon>
        <taxon>Magnoliopsida</taxon>
        <taxon>eudicotyledons</taxon>
        <taxon>Gunneridae</taxon>
        <taxon>Pentapetalae</taxon>
        <taxon>asterids</taxon>
        <taxon>lamiids</taxon>
        <taxon>Lamiales</taxon>
        <taxon>Gesneriaceae</taxon>
        <taxon>Didymocarpoideae</taxon>
        <taxon>Trichosporeae</taxon>
        <taxon>Loxocarpinae</taxon>
        <taxon>Dorcoceras</taxon>
    </lineage>
</organism>